<dbReference type="PANTHER" id="PTHR24422">
    <property type="entry name" value="CHEMOTAXIS PROTEIN METHYLTRANSFERASE"/>
    <property type="match status" value="1"/>
</dbReference>
<dbReference type="PIRSF" id="PIRSF000410">
    <property type="entry name" value="CheR"/>
    <property type="match status" value="1"/>
</dbReference>
<dbReference type="SUPFAM" id="SSF53335">
    <property type="entry name" value="S-adenosyl-L-methionine-dependent methyltransferases"/>
    <property type="match status" value="1"/>
</dbReference>
<dbReference type="GO" id="GO:0008983">
    <property type="term" value="F:protein-glutamate O-methyltransferase activity"/>
    <property type="evidence" value="ECO:0007669"/>
    <property type="project" value="UniProtKB-EC"/>
</dbReference>
<dbReference type="InterPro" id="IPR022641">
    <property type="entry name" value="CheR_N"/>
</dbReference>
<protein>
    <recommendedName>
        <fullName evidence="2">protein-glutamate O-methyltransferase</fullName>
        <ecNumber evidence="2">2.1.1.80</ecNumber>
    </recommendedName>
</protein>
<evidence type="ECO:0000256" key="5">
    <source>
        <dbReference type="ARBA" id="ARBA00022691"/>
    </source>
</evidence>
<dbReference type="Pfam" id="PF03705">
    <property type="entry name" value="CheR_N"/>
    <property type="match status" value="1"/>
</dbReference>
<gene>
    <name evidence="7" type="ORF">KI809_10485</name>
</gene>
<dbReference type="InterPro" id="IPR022642">
    <property type="entry name" value="CheR_C"/>
</dbReference>
<sequence length="290" mass="34003">MPETYVPDNLQISDELFQLFVEFIYDFAGIRLNDQKKTLVTSRFQKRLRALGLTSYHDYYKRVKLDQDECVMMLNCITTNTTKFFRENHHFELLRDELIPSLLESRRSTRKIRIWSAGCSTGEEPYSIAISVWESFLECFPDADPYDPFCGWDVRILATDISTDVLAAAQRGLYNIDQIPAGVPKELLQRYFLKGSKDFSGMVTVKEMLKRIIRFRRLNFKDATYPFSGKFDIIFCRNVMIYFDEAMKSQLLNKFHHYLAHDGHLFLGHSETMFASNQFSPVGITVYRRH</sequence>
<organism evidence="7 8">
    <name type="scientific">Geoanaerobacter pelophilus</name>
    <dbReference type="NCBI Taxonomy" id="60036"/>
    <lineage>
        <taxon>Bacteria</taxon>
        <taxon>Pseudomonadati</taxon>
        <taxon>Thermodesulfobacteriota</taxon>
        <taxon>Desulfuromonadia</taxon>
        <taxon>Geobacterales</taxon>
        <taxon>Geobacteraceae</taxon>
        <taxon>Geoanaerobacter</taxon>
    </lineage>
</organism>
<evidence type="ECO:0000313" key="7">
    <source>
        <dbReference type="EMBL" id="MBT0664726.1"/>
    </source>
</evidence>
<dbReference type="InterPro" id="IPR029063">
    <property type="entry name" value="SAM-dependent_MTases_sf"/>
</dbReference>
<accession>A0AAW4L189</accession>
<dbReference type="SMART" id="SM00138">
    <property type="entry name" value="MeTrc"/>
    <property type="match status" value="1"/>
</dbReference>
<evidence type="ECO:0000313" key="8">
    <source>
        <dbReference type="Proteomes" id="UP000811899"/>
    </source>
</evidence>
<dbReference type="Proteomes" id="UP000811899">
    <property type="component" value="Unassembled WGS sequence"/>
</dbReference>
<comment type="catalytic activity">
    <reaction evidence="1">
        <text>L-glutamyl-[protein] + S-adenosyl-L-methionine = [protein]-L-glutamate 5-O-methyl ester + S-adenosyl-L-homocysteine</text>
        <dbReference type="Rhea" id="RHEA:24452"/>
        <dbReference type="Rhea" id="RHEA-COMP:10208"/>
        <dbReference type="Rhea" id="RHEA-COMP:10311"/>
        <dbReference type="ChEBI" id="CHEBI:29973"/>
        <dbReference type="ChEBI" id="CHEBI:57856"/>
        <dbReference type="ChEBI" id="CHEBI:59789"/>
        <dbReference type="ChEBI" id="CHEBI:82795"/>
        <dbReference type="EC" id="2.1.1.80"/>
    </reaction>
</comment>
<dbReference type="SUPFAM" id="SSF47757">
    <property type="entry name" value="Chemotaxis receptor methyltransferase CheR, N-terminal domain"/>
    <property type="match status" value="1"/>
</dbReference>
<dbReference type="AlphaFoldDB" id="A0AAW4L189"/>
<dbReference type="Gene3D" id="3.40.50.150">
    <property type="entry name" value="Vaccinia Virus protein VP39"/>
    <property type="match status" value="1"/>
</dbReference>
<proteinExistence type="predicted"/>
<dbReference type="GO" id="GO:0032259">
    <property type="term" value="P:methylation"/>
    <property type="evidence" value="ECO:0007669"/>
    <property type="project" value="UniProtKB-KW"/>
</dbReference>
<keyword evidence="4" id="KW-0808">Transferase</keyword>
<evidence type="ECO:0000256" key="1">
    <source>
        <dbReference type="ARBA" id="ARBA00001541"/>
    </source>
</evidence>
<dbReference type="InterPro" id="IPR026024">
    <property type="entry name" value="Chemotaxis_MeTrfase_CheR"/>
</dbReference>
<keyword evidence="3" id="KW-0489">Methyltransferase</keyword>
<evidence type="ECO:0000256" key="3">
    <source>
        <dbReference type="ARBA" id="ARBA00022603"/>
    </source>
</evidence>
<dbReference type="InterPro" id="IPR036804">
    <property type="entry name" value="CheR_N_sf"/>
</dbReference>
<name>A0AAW4L189_9BACT</name>
<dbReference type="PANTHER" id="PTHR24422:SF19">
    <property type="entry name" value="CHEMOTAXIS PROTEIN METHYLTRANSFERASE"/>
    <property type="match status" value="1"/>
</dbReference>
<dbReference type="PRINTS" id="PR00996">
    <property type="entry name" value="CHERMTFRASE"/>
</dbReference>
<dbReference type="Gene3D" id="1.10.155.10">
    <property type="entry name" value="Chemotaxis receptor methyltransferase CheR, N-terminal domain"/>
    <property type="match status" value="1"/>
</dbReference>
<dbReference type="EC" id="2.1.1.80" evidence="2"/>
<keyword evidence="5" id="KW-0949">S-adenosyl-L-methionine</keyword>
<dbReference type="RefSeq" id="WP_214171478.1">
    <property type="nucleotide sequence ID" value="NZ_JAHCVJ010000003.1"/>
</dbReference>
<dbReference type="PROSITE" id="PS50123">
    <property type="entry name" value="CHER"/>
    <property type="match status" value="1"/>
</dbReference>
<evidence type="ECO:0000259" key="6">
    <source>
        <dbReference type="PROSITE" id="PS50123"/>
    </source>
</evidence>
<dbReference type="InterPro" id="IPR000780">
    <property type="entry name" value="CheR_MeTrfase"/>
</dbReference>
<evidence type="ECO:0000256" key="4">
    <source>
        <dbReference type="ARBA" id="ARBA00022679"/>
    </source>
</evidence>
<keyword evidence="8" id="KW-1185">Reference proteome</keyword>
<reference evidence="7 8" key="1">
    <citation type="submission" date="2021-05" db="EMBL/GenBank/DDBJ databases">
        <title>The draft genome of Geobacter pelophilus DSM 12255.</title>
        <authorList>
            <person name="Xu Z."/>
            <person name="Masuda Y."/>
            <person name="Itoh H."/>
            <person name="Senoo K."/>
        </authorList>
    </citation>
    <scope>NUCLEOTIDE SEQUENCE [LARGE SCALE GENOMIC DNA]</scope>
    <source>
        <strain evidence="7 8">DSM 12255</strain>
    </source>
</reference>
<comment type="caution">
    <text evidence="7">The sequence shown here is derived from an EMBL/GenBank/DDBJ whole genome shotgun (WGS) entry which is preliminary data.</text>
</comment>
<dbReference type="EMBL" id="JAHCVJ010000003">
    <property type="protein sequence ID" value="MBT0664726.1"/>
    <property type="molecule type" value="Genomic_DNA"/>
</dbReference>
<dbReference type="InterPro" id="IPR050903">
    <property type="entry name" value="Bact_Chemotaxis_MeTrfase"/>
</dbReference>
<dbReference type="Pfam" id="PF01739">
    <property type="entry name" value="CheR"/>
    <property type="match status" value="1"/>
</dbReference>
<feature type="domain" description="CheR-type methyltransferase" evidence="6">
    <location>
        <begin position="5"/>
        <end position="290"/>
    </location>
</feature>
<evidence type="ECO:0000256" key="2">
    <source>
        <dbReference type="ARBA" id="ARBA00012534"/>
    </source>
</evidence>